<dbReference type="EC" id="4.6.1.1" evidence="3"/>
<dbReference type="Pfam" id="PF13181">
    <property type="entry name" value="TPR_8"/>
    <property type="match status" value="2"/>
</dbReference>
<dbReference type="InterPro" id="IPR029787">
    <property type="entry name" value="Nucleotide_cyclase"/>
</dbReference>
<dbReference type="GO" id="GO:0035556">
    <property type="term" value="P:intracellular signal transduction"/>
    <property type="evidence" value="ECO:0007669"/>
    <property type="project" value="InterPro"/>
</dbReference>
<keyword evidence="5 18" id="KW-0812">Transmembrane</keyword>
<dbReference type="GO" id="GO:0004016">
    <property type="term" value="F:adenylate cyclase activity"/>
    <property type="evidence" value="ECO:0007669"/>
    <property type="project" value="UniProtKB-EC"/>
</dbReference>
<evidence type="ECO:0000313" key="21">
    <source>
        <dbReference type="EMBL" id="SHG62904.1"/>
    </source>
</evidence>
<dbReference type="GO" id="GO:0005524">
    <property type="term" value="F:ATP binding"/>
    <property type="evidence" value="ECO:0007669"/>
    <property type="project" value="UniProtKB-KW"/>
</dbReference>
<protein>
    <recommendedName>
        <fullName evidence="4">Adenylate cyclase</fullName>
        <ecNumber evidence="3">4.6.1.1</ecNumber>
    </recommendedName>
    <alternativeName>
        <fullName evidence="14">ATP pyrophosphate-lyase</fullName>
    </alternativeName>
    <alternativeName>
        <fullName evidence="15">Adenylyl cyclase</fullName>
    </alternativeName>
</protein>
<evidence type="ECO:0000256" key="13">
    <source>
        <dbReference type="ARBA" id="ARBA00023239"/>
    </source>
</evidence>
<evidence type="ECO:0000256" key="15">
    <source>
        <dbReference type="ARBA" id="ARBA00032637"/>
    </source>
</evidence>
<keyword evidence="22" id="KW-1185">Reference proteome</keyword>
<evidence type="ECO:0000259" key="20">
    <source>
        <dbReference type="PROSITE" id="PS50125"/>
    </source>
</evidence>
<keyword evidence="11" id="KW-0115">cAMP biosynthesis</keyword>
<evidence type="ECO:0000256" key="3">
    <source>
        <dbReference type="ARBA" id="ARBA00012201"/>
    </source>
</evidence>
<dbReference type="Pfam" id="PF00211">
    <property type="entry name" value="Guanylate_cyc"/>
    <property type="match status" value="1"/>
</dbReference>
<keyword evidence="8" id="KW-0067">ATP-binding</keyword>
<feature type="domain" description="Guanylate cyclase" evidence="20">
    <location>
        <begin position="431"/>
        <end position="561"/>
    </location>
</feature>
<dbReference type="FunFam" id="3.30.70.1230:FF:000033">
    <property type="entry name" value="Adenylate cyclase"/>
    <property type="match status" value="1"/>
</dbReference>
<dbReference type="GO" id="GO:0006171">
    <property type="term" value="P:cAMP biosynthetic process"/>
    <property type="evidence" value="ECO:0007669"/>
    <property type="project" value="UniProtKB-KW"/>
</dbReference>
<dbReference type="AlphaFoldDB" id="A0A1M5LCR7"/>
<keyword evidence="13 17" id="KW-0456">Lyase</keyword>
<evidence type="ECO:0000256" key="4">
    <source>
        <dbReference type="ARBA" id="ARBA00021420"/>
    </source>
</evidence>
<evidence type="ECO:0000313" key="22">
    <source>
        <dbReference type="Proteomes" id="UP000184020"/>
    </source>
</evidence>
<dbReference type="STRING" id="229205.SAMN05444372_10827"/>
<evidence type="ECO:0000256" key="7">
    <source>
        <dbReference type="ARBA" id="ARBA00022741"/>
    </source>
</evidence>
<dbReference type="SUPFAM" id="SSF48452">
    <property type="entry name" value="TPR-like"/>
    <property type="match status" value="2"/>
</dbReference>
<dbReference type="Gene3D" id="1.25.40.10">
    <property type="entry name" value="Tetratricopeptide repeat domain"/>
    <property type="match status" value="1"/>
</dbReference>
<dbReference type="Gene3D" id="3.30.70.1230">
    <property type="entry name" value="Nucleotide cyclase"/>
    <property type="match status" value="1"/>
</dbReference>
<evidence type="ECO:0000256" key="2">
    <source>
        <dbReference type="ARBA" id="ARBA00004370"/>
    </source>
</evidence>
<evidence type="ECO:0000256" key="1">
    <source>
        <dbReference type="ARBA" id="ARBA00001593"/>
    </source>
</evidence>
<dbReference type="InterPro" id="IPR001054">
    <property type="entry name" value="A/G_cyclase"/>
</dbReference>
<name>A0A1M5LCR7_9FLAO</name>
<keyword evidence="9" id="KW-0460">Magnesium</keyword>
<evidence type="ECO:0000256" key="16">
    <source>
        <dbReference type="ARBA" id="ARBA00064436"/>
    </source>
</evidence>
<evidence type="ECO:0000256" key="11">
    <source>
        <dbReference type="ARBA" id="ARBA00022998"/>
    </source>
</evidence>
<dbReference type="InterPro" id="IPR050401">
    <property type="entry name" value="Cyclic_nucleotide_synthase"/>
</dbReference>
<dbReference type="PANTHER" id="PTHR11920:SF335">
    <property type="entry name" value="GUANYLATE CYCLASE"/>
    <property type="match status" value="1"/>
</dbReference>
<evidence type="ECO:0000256" key="6">
    <source>
        <dbReference type="ARBA" id="ARBA00022723"/>
    </source>
</evidence>
<comment type="similarity">
    <text evidence="17">Belongs to the adenylyl cyclase class-4/guanylyl cyclase family.</text>
</comment>
<evidence type="ECO:0000256" key="14">
    <source>
        <dbReference type="ARBA" id="ARBA00032597"/>
    </source>
</evidence>
<gene>
    <name evidence="21" type="ORF">SAMN05444372_10827</name>
</gene>
<dbReference type="Proteomes" id="UP000184020">
    <property type="component" value="Unassembled WGS sequence"/>
</dbReference>
<evidence type="ECO:0000256" key="17">
    <source>
        <dbReference type="RuleBase" id="RU000405"/>
    </source>
</evidence>
<sequence length="608" mass="69546">MNKKRQLLILIKHSFLAILCMQFYQSNAQNQQVADSLKIIYEANNFSGTEKMEVLRNLSFNEINDIKLSLNYANELIKLSKKDKNYIYLHRGYLQQGNAFRLLGDLNKALDAFFKSNAAAVKIDFDAGQGSATMSIADVYSDIGNPINARIYYEKAITILRRTADTISLATALLNAGEEYANSRNFKNALAYYRESGVLFEKVNYEIGTAYNIGNIGMLYAETGEDEKAMIYINNAINILEKNKDYYAISDYLTYMSDIYTNRNNTKKALKYASQSLKLAIKHGLKKQISISNEKLAELYQKSGNYEKALQFYKKHIIYKDSLKSIEIVQKIADTRTNYEISQKQIEVNLLNQQKTNQKIIIISSLIFLFLTLLLVIGLYRRYVFINKTNKIIEKEKNLSNSLLLNILPAETAVELKENGKVLAKKYELVTVLFTDFEGFTNYSENLSPEQLVESIDYYFSKFDEIIEKYDLEKIKTIGDSYMCAGGIPFKTEDHAYQIILAAVEIIDFVEKSKSRLLDNQINFKIRIGVNSGSIVAGIVGTKKFAYDIWGDTVNIASRMESNSETGKINISENTYQLVKNQFSCTYRGEIEVKNKGMMKMYFVENLM</sequence>
<comment type="catalytic activity">
    <reaction evidence="1">
        <text>ATP = 3',5'-cyclic AMP + diphosphate</text>
        <dbReference type="Rhea" id="RHEA:15389"/>
        <dbReference type="ChEBI" id="CHEBI:30616"/>
        <dbReference type="ChEBI" id="CHEBI:33019"/>
        <dbReference type="ChEBI" id="CHEBI:58165"/>
        <dbReference type="EC" id="4.6.1.1"/>
    </reaction>
</comment>
<evidence type="ECO:0000256" key="19">
    <source>
        <dbReference type="SAM" id="SignalP"/>
    </source>
</evidence>
<evidence type="ECO:0000256" key="5">
    <source>
        <dbReference type="ARBA" id="ARBA00022692"/>
    </source>
</evidence>
<evidence type="ECO:0000256" key="10">
    <source>
        <dbReference type="ARBA" id="ARBA00022989"/>
    </source>
</evidence>
<dbReference type="CDD" id="cd07302">
    <property type="entry name" value="CHD"/>
    <property type="match status" value="1"/>
</dbReference>
<organism evidence="21 22">
    <name type="scientific">Flavobacterium micromati</name>
    <dbReference type="NCBI Taxonomy" id="229205"/>
    <lineage>
        <taxon>Bacteria</taxon>
        <taxon>Pseudomonadati</taxon>
        <taxon>Bacteroidota</taxon>
        <taxon>Flavobacteriia</taxon>
        <taxon>Flavobacteriales</taxon>
        <taxon>Flavobacteriaceae</taxon>
        <taxon>Flavobacterium</taxon>
    </lineage>
</organism>
<evidence type="ECO:0000256" key="18">
    <source>
        <dbReference type="SAM" id="Phobius"/>
    </source>
</evidence>
<dbReference type="PANTHER" id="PTHR11920">
    <property type="entry name" value="GUANYLYL CYCLASE"/>
    <property type="match status" value="1"/>
</dbReference>
<dbReference type="InterPro" id="IPR019734">
    <property type="entry name" value="TPR_rpt"/>
</dbReference>
<dbReference type="InterPro" id="IPR011990">
    <property type="entry name" value="TPR-like_helical_dom_sf"/>
</dbReference>
<dbReference type="PROSITE" id="PS50125">
    <property type="entry name" value="GUANYLATE_CYCLASE_2"/>
    <property type="match status" value="1"/>
</dbReference>
<comment type="subunit">
    <text evidence="16">Homodimer. Can also exist as monomer.</text>
</comment>
<keyword evidence="10 18" id="KW-1133">Transmembrane helix</keyword>
<comment type="subcellular location">
    <subcellularLocation>
        <location evidence="2">Membrane</location>
    </subcellularLocation>
</comment>
<dbReference type="Pfam" id="PF13176">
    <property type="entry name" value="TPR_7"/>
    <property type="match status" value="1"/>
</dbReference>
<keyword evidence="19" id="KW-0732">Signal</keyword>
<dbReference type="EMBL" id="FQWF01000008">
    <property type="protein sequence ID" value="SHG62904.1"/>
    <property type="molecule type" value="Genomic_DNA"/>
</dbReference>
<dbReference type="GO" id="GO:0046872">
    <property type="term" value="F:metal ion binding"/>
    <property type="evidence" value="ECO:0007669"/>
    <property type="project" value="UniProtKB-KW"/>
</dbReference>
<dbReference type="OrthoDB" id="9806704at2"/>
<dbReference type="SMART" id="SM00028">
    <property type="entry name" value="TPR"/>
    <property type="match status" value="6"/>
</dbReference>
<proteinExistence type="inferred from homology"/>
<evidence type="ECO:0000256" key="12">
    <source>
        <dbReference type="ARBA" id="ARBA00023136"/>
    </source>
</evidence>
<accession>A0A1M5LCR7</accession>
<evidence type="ECO:0000256" key="9">
    <source>
        <dbReference type="ARBA" id="ARBA00022842"/>
    </source>
</evidence>
<keyword evidence="12 18" id="KW-0472">Membrane</keyword>
<dbReference type="InterPro" id="IPR018297">
    <property type="entry name" value="A/G_cyclase_CS"/>
</dbReference>
<keyword evidence="7" id="KW-0547">Nucleotide-binding</keyword>
<keyword evidence="6" id="KW-0479">Metal-binding</keyword>
<feature type="signal peptide" evidence="19">
    <location>
        <begin position="1"/>
        <end position="28"/>
    </location>
</feature>
<dbReference type="SMART" id="SM00044">
    <property type="entry name" value="CYCc"/>
    <property type="match status" value="1"/>
</dbReference>
<dbReference type="SUPFAM" id="SSF55073">
    <property type="entry name" value="Nucleotide cyclase"/>
    <property type="match status" value="1"/>
</dbReference>
<feature type="transmembrane region" description="Helical" evidence="18">
    <location>
        <begin position="360"/>
        <end position="380"/>
    </location>
</feature>
<dbReference type="PROSITE" id="PS00452">
    <property type="entry name" value="GUANYLATE_CYCLASE_1"/>
    <property type="match status" value="1"/>
</dbReference>
<evidence type="ECO:0000256" key="8">
    <source>
        <dbReference type="ARBA" id="ARBA00022840"/>
    </source>
</evidence>
<dbReference type="GO" id="GO:0005886">
    <property type="term" value="C:plasma membrane"/>
    <property type="evidence" value="ECO:0007669"/>
    <property type="project" value="UniProtKB-ARBA"/>
</dbReference>
<reference evidence="22" key="1">
    <citation type="submission" date="2016-11" db="EMBL/GenBank/DDBJ databases">
        <authorList>
            <person name="Varghese N."/>
            <person name="Submissions S."/>
        </authorList>
    </citation>
    <scope>NUCLEOTIDE SEQUENCE [LARGE SCALE GENOMIC DNA]</scope>
    <source>
        <strain evidence="22">DSM 17659</strain>
    </source>
</reference>
<feature type="chain" id="PRO_5012364150" description="Adenylate cyclase" evidence="19">
    <location>
        <begin position="29"/>
        <end position="608"/>
    </location>
</feature>